<name>A0A0N0ZS22_CHRID</name>
<evidence type="ECO:0000313" key="2">
    <source>
        <dbReference type="Proteomes" id="UP000037953"/>
    </source>
</evidence>
<proteinExistence type="predicted"/>
<gene>
    <name evidence="1" type="ORF">AOB46_21840</name>
</gene>
<comment type="caution">
    <text evidence="1">The sequence shown here is derived from an EMBL/GenBank/DDBJ whole genome shotgun (WGS) entry which is preliminary data.</text>
</comment>
<sequence>MKEIIEFRIFKEHYDLLPKPNNAVYNGAIYILHITRDDDLYNKICQIDKMFRENYGNPFFLYTYTKRTYTKKELDNAKLFHLKIKPVFEPTGEECGTLYDETVACEICGTGGKQIGPLLLKKGTIPKKDIARTIGGEVVVSEKFVNAINLSNMKGLQITPTNVEKYYQLTANEELYLSKNTIAGDDPFTASVSSNGGTFNVSGHQVNFEKEVYICPKGDLLGLRLLSEPYVLNNQVISQCDFLTSKQKFGVKRGLLRPEPIYFCSQKFRKMVEEEKLTGFEFEIANIETE</sequence>
<dbReference type="OrthoDB" id="790769at2"/>
<accession>A0A0N0ZS22</accession>
<dbReference type="PATRIC" id="fig|253.9.peg.2791"/>
<dbReference type="EMBL" id="LJOD01000025">
    <property type="protein sequence ID" value="KPE49088.1"/>
    <property type="molecule type" value="Genomic_DNA"/>
</dbReference>
<dbReference type="AlphaFoldDB" id="A0A0N0ZS22"/>
<reference evidence="2" key="2">
    <citation type="submission" date="2015-09" db="EMBL/GenBank/DDBJ databases">
        <title>Draft genome sequence of a multidrug-resistant Chryseobacterium indologenes isolate from Malaysia.</title>
        <authorList>
            <person name="Yu C.Y."/>
            <person name="Ang G.Y."/>
            <person name="Chan K.-G."/>
        </authorList>
    </citation>
    <scope>NUCLEOTIDE SEQUENCE [LARGE SCALE GENOMIC DNA]</scope>
    <source>
        <strain evidence="2">CI_885</strain>
    </source>
</reference>
<protein>
    <submittedName>
        <fullName evidence="1">Uncharacterized protein</fullName>
    </submittedName>
</protein>
<organism evidence="1 2">
    <name type="scientific">Chryseobacterium indologenes</name>
    <name type="common">Flavobacterium indologenes</name>
    <dbReference type="NCBI Taxonomy" id="253"/>
    <lineage>
        <taxon>Bacteria</taxon>
        <taxon>Pseudomonadati</taxon>
        <taxon>Bacteroidota</taxon>
        <taxon>Flavobacteriia</taxon>
        <taxon>Flavobacteriales</taxon>
        <taxon>Weeksellaceae</taxon>
        <taxon>Chryseobacterium group</taxon>
        <taxon>Chryseobacterium</taxon>
    </lineage>
</organism>
<dbReference type="Proteomes" id="UP000037953">
    <property type="component" value="Unassembled WGS sequence"/>
</dbReference>
<reference evidence="1 2" key="1">
    <citation type="journal article" date="2015" name="Genom Data">
        <title>Draft genome sequence of a multidrug-resistant Chryseobacterium indologenes isolate from Malaysia.</title>
        <authorList>
            <person name="Yu C.Y."/>
            <person name="Ang G.Y."/>
            <person name="Cheng H.J."/>
            <person name="Cheong Y.M."/>
            <person name="Yin W.F."/>
            <person name="Chan K.G."/>
        </authorList>
    </citation>
    <scope>NUCLEOTIDE SEQUENCE [LARGE SCALE GENOMIC DNA]</scope>
    <source>
        <strain evidence="1 2">CI_885</strain>
    </source>
</reference>
<evidence type="ECO:0000313" key="1">
    <source>
        <dbReference type="EMBL" id="KPE49088.1"/>
    </source>
</evidence>
<dbReference type="RefSeq" id="WP_062703388.1">
    <property type="nucleotide sequence ID" value="NZ_LJOD01000025.1"/>
</dbReference>